<gene>
    <name evidence="2" type="ORF">BSAL_26250</name>
</gene>
<evidence type="ECO:0000313" key="2">
    <source>
        <dbReference type="EMBL" id="CUG90346.1"/>
    </source>
</evidence>
<feature type="region of interest" description="Disordered" evidence="1">
    <location>
        <begin position="419"/>
        <end position="445"/>
    </location>
</feature>
<evidence type="ECO:0000313" key="3">
    <source>
        <dbReference type="Proteomes" id="UP000051952"/>
    </source>
</evidence>
<dbReference type="Proteomes" id="UP000051952">
    <property type="component" value="Unassembled WGS sequence"/>
</dbReference>
<name>A0A0S4JFH8_BODSA</name>
<accession>A0A0S4JFH8</accession>
<sequence>MIARTVVRSFSRSHPLFRNAVSAQEAEKHSTNRALDSDDFNESTNARALWQQHLRHQQHRQWVFDDDDVDANSPIIPSHSVATSSQASSGLDEAHQRGHLYVPGASDLDPDTMINTVLSYYSPSLYAYGMFETIDIVEQMVICGLIDSTVTTSEAGAMRGETELGATVAAWFVSPAVAWRHPGLLPSLMGRSRWESTSLLLEWMLRNHDISVSPLRRASTIFCQNDLWCQFLRGMAAYGLLSSELAPFLPVVIEAAIKNNLKEHALPGDVRDRAHAVSTLLLEASVEYGSPTLLDLSLEVCSQFSIPTDFNIMLRVQQSFSKTGRRGNDWALRSSGGLAKAIPQWVRLQFPKSLHHLAASSKSDSKRITTVGLADDTISFFNDKSGQSASEAVEDAVNSNGGWSPTEIEELHRLTTQDLMNHRPPSDAPVAVDEEHKEPKTSQVSKIVSDNKGVLFTDHMAPSLYFSSSTERLGTGKALLETEVVSHRIRQGDLLRHGLDACTSSADRPIGSGDALSLPHTFNRALLDHILAQAIKREQKSIRHDSDLE</sequence>
<dbReference type="OrthoDB" id="272344at2759"/>
<protein>
    <submittedName>
        <fullName evidence="2">Uncharacterized protein</fullName>
    </submittedName>
</protein>
<proteinExistence type="predicted"/>
<dbReference type="VEuPathDB" id="TriTrypDB:BSAL_26250"/>
<dbReference type="EMBL" id="CYKH01001815">
    <property type="protein sequence ID" value="CUG90346.1"/>
    <property type="molecule type" value="Genomic_DNA"/>
</dbReference>
<keyword evidence="3" id="KW-1185">Reference proteome</keyword>
<dbReference type="AlphaFoldDB" id="A0A0S4JFH8"/>
<organism evidence="2 3">
    <name type="scientific">Bodo saltans</name>
    <name type="common">Flagellated protozoan</name>
    <dbReference type="NCBI Taxonomy" id="75058"/>
    <lineage>
        <taxon>Eukaryota</taxon>
        <taxon>Discoba</taxon>
        <taxon>Euglenozoa</taxon>
        <taxon>Kinetoplastea</taxon>
        <taxon>Metakinetoplastina</taxon>
        <taxon>Eubodonida</taxon>
        <taxon>Bodonidae</taxon>
        <taxon>Bodo</taxon>
    </lineage>
</organism>
<reference evidence="3" key="1">
    <citation type="submission" date="2015-09" db="EMBL/GenBank/DDBJ databases">
        <authorList>
            <consortium name="Pathogen Informatics"/>
        </authorList>
    </citation>
    <scope>NUCLEOTIDE SEQUENCE [LARGE SCALE GENOMIC DNA]</scope>
    <source>
        <strain evidence="3">Lake Konstanz</strain>
    </source>
</reference>
<evidence type="ECO:0000256" key="1">
    <source>
        <dbReference type="SAM" id="MobiDB-lite"/>
    </source>
</evidence>